<reference evidence="2" key="1">
    <citation type="submission" date="2017-02" db="UniProtKB">
        <authorList>
            <consortium name="WormBaseParasite"/>
        </authorList>
    </citation>
    <scope>IDENTIFICATION</scope>
</reference>
<sequence>MKMPHYEMFTGSTIRTPLNARSPINVQRHKMIPQKFVVKGEEDLNQLLRLQNRLILEYKGVDRILFSSFPEFLFR</sequence>
<dbReference type="WBParaSite" id="ALUE_0000050001-mRNA-1">
    <property type="protein sequence ID" value="ALUE_0000050001-mRNA-1"/>
    <property type="gene ID" value="ALUE_0000050001"/>
</dbReference>
<protein>
    <submittedName>
        <fullName evidence="2">Uncharacterized protein</fullName>
    </submittedName>
</protein>
<evidence type="ECO:0000313" key="1">
    <source>
        <dbReference type="Proteomes" id="UP000036681"/>
    </source>
</evidence>
<organism evidence="1 2">
    <name type="scientific">Ascaris lumbricoides</name>
    <name type="common">Giant roundworm</name>
    <dbReference type="NCBI Taxonomy" id="6252"/>
    <lineage>
        <taxon>Eukaryota</taxon>
        <taxon>Metazoa</taxon>
        <taxon>Ecdysozoa</taxon>
        <taxon>Nematoda</taxon>
        <taxon>Chromadorea</taxon>
        <taxon>Rhabditida</taxon>
        <taxon>Spirurina</taxon>
        <taxon>Ascaridomorpha</taxon>
        <taxon>Ascaridoidea</taxon>
        <taxon>Ascarididae</taxon>
        <taxon>Ascaris</taxon>
    </lineage>
</organism>
<accession>A0A0M3HG55</accession>
<proteinExistence type="predicted"/>
<dbReference type="Proteomes" id="UP000036681">
    <property type="component" value="Unplaced"/>
</dbReference>
<dbReference type="AlphaFoldDB" id="A0A0M3HG55"/>
<name>A0A0M3HG55_ASCLU</name>
<keyword evidence="1" id="KW-1185">Reference proteome</keyword>
<evidence type="ECO:0000313" key="2">
    <source>
        <dbReference type="WBParaSite" id="ALUE_0000050001-mRNA-1"/>
    </source>
</evidence>